<feature type="compositionally biased region" description="Basic and acidic residues" evidence="1">
    <location>
        <begin position="202"/>
        <end position="218"/>
    </location>
</feature>
<dbReference type="VEuPathDB" id="FungiDB:PLEOSDRAFT_1084740"/>
<evidence type="ECO:0000256" key="1">
    <source>
        <dbReference type="SAM" id="MobiDB-lite"/>
    </source>
</evidence>
<dbReference type="InParanoid" id="A0A067NGB4"/>
<dbReference type="Proteomes" id="UP000027073">
    <property type="component" value="Unassembled WGS sequence"/>
</dbReference>
<protein>
    <submittedName>
        <fullName evidence="2">Uncharacterized protein</fullName>
    </submittedName>
</protein>
<dbReference type="STRING" id="1137138.A0A067NGB4"/>
<sequence length="218" mass="23193">MDPLFNPNNSQPDYGAHDMSMMVDDAEIAPGASQPIADSNFFCSSPAALHQSDDEYATPPHHKIPLEDVDTMMSIYDQTAATDPSQLFDGDDTNSTPNDPPAGSSDTSDEDYKPSDLGAGDEAGDEENDEEQDEEPPAGSSDAGDDDAGDEEQGDNEELQEDDHEPSDFGDRDGEGEDEEDADAVSDTDTEDPAALPQHGGGKRDVLDPNDILKDGAK</sequence>
<evidence type="ECO:0000313" key="3">
    <source>
        <dbReference type="Proteomes" id="UP000027073"/>
    </source>
</evidence>
<reference evidence="3" key="1">
    <citation type="journal article" date="2014" name="Proc. Natl. Acad. Sci. U.S.A.">
        <title>Extensive sampling of basidiomycete genomes demonstrates inadequacy of the white-rot/brown-rot paradigm for wood decay fungi.</title>
        <authorList>
            <person name="Riley R."/>
            <person name="Salamov A.A."/>
            <person name="Brown D.W."/>
            <person name="Nagy L.G."/>
            <person name="Floudas D."/>
            <person name="Held B.W."/>
            <person name="Levasseur A."/>
            <person name="Lombard V."/>
            <person name="Morin E."/>
            <person name="Otillar R."/>
            <person name="Lindquist E.A."/>
            <person name="Sun H."/>
            <person name="LaButti K.M."/>
            <person name="Schmutz J."/>
            <person name="Jabbour D."/>
            <person name="Luo H."/>
            <person name="Baker S.E."/>
            <person name="Pisabarro A.G."/>
            <person name="Walton J.D."/>
            <person name="Blanchette R.A."/>
            <person name="Henrissat B."/>
            <person name="Martin F."/>
            <person name="Cullen D."/>
            <person name="Hibbett D.S."/>
            <person name="Grigoriev I.V."/>
        </authorList>
    </citation>
    <scope>NUCLEOTIDE SEQUENCE [LARGE SCALE GENOMIC DNA]</scope>
    <source>
        <strain evidence="3">PC15</strain>
    </source>
</reference>
<dbReference type="AlphaFoldDB" id="A0A067NGB4"/>
<accession>A0A067NGB4</accession>
<feature type="compositionally biased region" description="Acidic residues" evidence="1">
    <location>
        <begin position="143"/>
        <end position="165"/>
    </location>
</feature>
<feature type="compositionally biased region" description="Polar residues" evidence="1">
    <location>
        <begin position="1"/>
        <end position="12"/>
    </location>
</feature>
<feature type="region of interest" description="Disordered" evidence="1">
    <location>
        <begin position="1"/>
        <end position="218"/>
    </location>
</feature>
<gene>
    <name evidence="2" type="ORF">PLEOSDRAFT_1084740</name>
</gene>
<dbReference type="EMBL" id="KL198009">
    <property type="protein sequence ID" value="KDQ27093.1"/>
    <property type="molecule type" value="Genomic_DNA"/>
</dbReference>
<feature type="compositionally biased region" description="Acidic residues" evidence="1">
    <location>
        <begin position="122"/>
        <end position="136"/>
    </location>
</feature>
<name>A0A067NGB4_PLEO1</name>
<dbReference type="HOGENOM" id="CLU_1267359_0_0_1"/>
<feature type="compositionally biased region" description="Polar residues" evidence="1">
    <location>
        <begin position="76"/>
        <end position="85"/>
    </location>
</feature>
<evidence type="ECO:0000313" key="2">
    <source>
        <dbReference type="EMBL" id="KDQ27093.1"/>
    </source>
</evidence>
<proteinExistence type="predicted"/>
<feature type="compositionally biased region" description="Acidic residues" evidence="1">
    <location>
        <begin position="174"/>
        <end position="192"/>
    </location>
</feature>
<organism evidence="2 3">
    <name type="scientific">Pleurotus ostreatus (strain PC15)</name>
    <name type="common">Oyster mushroom</name>
    <dbReference type="NCBI Taxonomy" id="1137138"/>
    <lineage>
        <taxon>Eukaryota</taxon>
        <taxon>Fungi</taxon>
        <taxon>Dikarya</taxon>
        <taxon>Basidiomycota</taxon>
        <taxon>Agaricomycotina</taxon>
        <taxon>Agaricomycetes</taxon>
        <taxon>Agaricomycetidae</taxon>
        <taxon>Agaricales</taxon>
        <taxon>Pleurotineae</taxon>
        <taxon>Pleurotaceae</taxon>
        <taxon>Pleurotus</taxon>
    </lineage>
</organism>